<evidence type="ECO:0000256" key="2">
    <source>
        <dbReference type="ARBA" id="ARBA00023239"/>
    </source>
</evidence>
<comment type="similarity">
    <text evidence="1 3">Belongs to the enoyl-CoA hydratase/isomerase family.</text>
</comment>
<reference evidence="4 5" key="1">
    <citation type="submission" date="2020-08" db="EMBL/GenBank/DDBJ databases">
        <title>Hymenobacter sp. S2-20-2 genome sequencing.</title>
        <authorList>
            <person name="Jin L."/>
        </authorList>
    </citation>
    <scope>NUCLEOTIDE SEQUENCE [LARGE SCALE GENOMIC DNA]</scope>
    <source>
        <strain evidence="4 5">S2-20-2</strain>
    </source>
</reference>
<evidence type="ECO:0000313" key="5">
    <source>
        <dbReference type="Proteomes" id="UP000515489"/>
    </source>
</evidence>
<dbReference type="Pfam" id="PF00378">
    <property type="entry name" value="ECH_1"/>
    <property type="match status" value="1"/>
</dbReference>
<dbReference type="InterPro" id="IPR014748">
    <property type="entry name" value="Enoyl-CoA_hydra_C"/>
</dbReference>
<dbReference type="SUPFAM" id="SSF52096">
    <property type="entry name" value="ClpP/crotonase"/>
    <property type="match status" value="1"/>
</dbReference>
<dbReference type="PROSITE" id="PS00166">
    <property type="entry name" value="ENOYL_COA_HYDRATASE"/>
    <property type="match status" value="1"/>
</dbReference>
<accession>A0A7G7W638</accession>
<proteinExistence type="inferred from homology"/>
<protein>
    <submittedName>
        <fullName evidence="4">Enoyl-CoA hydratase/isomerase family protein</fullName>
    </submittedName>
</protein>
<dbReference type="GO" id="GO:0016829">
    <property type="term" value="F:lyase activity"/>
    <property type="evidence" value="ECO:0007669"/>
    <property type="project" value="UniProtKB-KW"/>
</dbReference>
<dbReference type="PANTHER" id="PTHR11941">
    <property type="entry name" value="ENOYL-COA HYDRATASE-RELATED"/>
    <property type="match status" value="1"/>
</dbReference>
<evidence type="ECO:0000256" key="3">
    <source>
        <dbReference type="RuleBase" id="RU003707"/>
    </source>
</evidence>
<dbReference type="AlphaFoldDB" id="A0A7G7W638"/>
<dbReference type="Gene3D" id="1.10.12.10">
    <property type="entry name" value="Lyase 2-enoyl-coa Hydratase, Chain A, domain 2"/>
    <property type="match status" value="1"/>
</dbReference>
<organism evidence="4 5">
    <name type="scientific">Hymenobacter sediminicola</name>
    <dbReference type="NCBI Taxonomy" id="2761579"/>
    <lineage>
        <taxon>Bacteria</taxon>
        <taxon>Pseudomonadati</taxon>
        <taxon>Bacteroidota</taxon>
        <taxon>Cytophagia</taxon>
        <taxon>Cytophagales</taxon>
        <taxon>Hymenobacteraceae</taxon>
        <taxon>Hymenobacter</taxon>
    </lineage>
</organism>
<evidence type="ECO:0000313" key="4">
    <source>
        <dbReference type="EMBL" id="QNH61831.1"/>
    </source>
</evidence>
<evidence type="ECO:0000256" key="1">
    <source>
        <dbReference type="ARBA" id="ARBA00005254"/>
    </source>
</evidence>
<keyword evidence="4" id="KW-0413">Isomerase</keyword>
<dbReference type="InterPro" id="IPR018376">
    <property type="entry name" value="Enoyl-CoA_hyd/isom_CS"/>
</dbReference>
<keyword evidence="5" id="KW-1185">Reference proteome</keyword>
<dbReference type="RefSeq" id="WP_185887753.1">
    <property type="nucleotide sequence ID" value="NZ_CP060202.1"/>
</dbReference>
<dbReference type="KEGG" id="hsk:H4317_17030"/>
<name>A0A7G7W638_9BACT</name>
<dbReference type="InterPro" id="IPR001753">
    <property type="entry name" value="Enoyl-CoA_hydra/iso"/>
</dbReference>
<dbReference type="PANTHER" id="PTHR11941:SF54">
    <property type="entry name" value="ENOYL-COA HYDRATASE, MITOCHONDRIAL"/>
    <property type="match status" value="1"/>
</dbReference>
<dbReference type="Gene3D" id="3.90.226.10">
    <property type="entry name" value="2-enoyl-CoA Hydratase, Chain A, domain 1"/>
    <property type="match status" value="1"/>
</dbReference>
<gene>
    <name evidence="4" type="ORF">H4317_17030</name>
</gene>
<sequence length="263" mass="27651">MATFDNLLYDLDAASGILTITLNRPSKLNALNAATIKEIGTAMQLALDDTAVRGIILTGSGEKAFVAGADIAELAAVESESLARRASESGQEVFCAIEESPKPVIAAVNGFALGGGCELAMACHMRIAADTARFGQPEVNLGLIPGYGGTQRLTQLVGKGKALELMLTADMIKADEALRLGLANHVVPAAELMDFTRALLGRILTKAPLAVGLVIDSVNAYYADERHGYQVEANAFGQCFASDDFKEGTQAFLEKRPAAFTGN</sequence>
<dbReference type="EMBL" id="CP060202">
    <property type="protein sequence ID" value="QNH61831.1"/>
    <property type="molecule type" value="Genomic_DNA"/>
</dbReference>
<dbReference type="GO" id="GO:0016853">
    <property type="term" value="F:isomerase activity"/>
    <property type="evidence" value="ECO:0007669"/>
    <property type="project" value="UniProtKB-KW"/>
</dbReference>
<dbReference type="Proteomes" id="UP000515489">
    <property type="component" value="Chromosome"/>
</dbReference>
<dbReference type="FunFam" id="3.90.226.10:FF:000009">
    <property type="entry name" value="Carnitinyl-CoA dehydratase"/>
    <property type="match status" value="1"/>
</dbReference>
<dbReference type="GO" id="GO:0006635">
    <property type="term" value="P:fatty acid beta-oxidation"/>
    <property type="evidence" value="ECO:0007669"/>
    <property type="project" value="TreeGrafter"/>
</dbReference>
<keyword evidence="2" id="KW-0456">Lyase</keyword>
<dbReference type="CDD" id="cd06558">
    <property type="entry name" value="crotonase-like"/>
    <property type="match status" value="1"/>
</dbReference>
<dbReference type="InterPro" id="IPR029045">
    <property type="entry name" value="ClpP/crotonase-like_dom_sf"/>
</dbReference>